<dbReference type="SMART" id="SM00320">
    <property type="entry name" value="WD40"/>
    <property type="match status" value="6"/>
</dbReference>
<evidence type="ECO:0000313" key="15">
    <source>
        <dbReference type="Proteomes" id="UP000011087"/>
    </source>
</evidence>
<dbReference type="InterPro" id="IPR036322">
    <property type="entry name" value="WD40_repeat_dom_sf"/>
</dbReference>
<feature type="region of interest" description="Disordered" evidence="12">
    <location>
        <begin position="1016"/>
        <end position="1040"/>
    </location>
</feature>
<dbReference type="GeneID" id="17289019"/>
<dbReference type="eggNOG" id="ENOG502QQ39">
    <property type="taxonomic scope" value="Eukaryota"/>
</dbReference>
<evidence type="ECO:0000313" key="13">
    <source>
        <dbReference type="EMBL" id="EKX32284.1"/>
    </source>
</evidence>
<keyword evidence="2" id="KW-0963">Cytoplasm</keyword>
<dbReference type="SUPFAM" id="SSF50978">
    <property type="entry name" value="WD40 repeat-like"/>
    <property type="match status" value="1"/>
</dbReference>
<dbReference type="Proteomes" id="UP000011087">
    <property type="component" value="Unassembled WGS sequence"/>
</dbReference>
<feature type="compositionally biased region" description="Basic and acidic residues" evidence="12">
    <location>
        <begin position="1023"/>
        <end position="1037"/>
    </location>
</feature>
<dbReference type="KEGG" id="gtt:GUITHDRAFT_166739"/>
<dbReference type="PANTHER" id="PTHR14885:SF1">
    <property type="entry name" value="CILIA- AND FLAGELLA-ASSOCIATED PROTEIN 43"/>
    <property type="match status" value="1"/>
</dbReference>
<dbReference type="GO" id="GO:0060271">
    <property type="term" value="P:cilium assembly"/>
    <property type="evidence" value="ECO:0007669"/>
    <property type="project" value="TreeGrafter"/>
</dbReference>
<dbReference type="RefSeq" id="XP_005819264.1">
    <property type="nucleotide sequence ID" value="XM_005819207.1"/>
</dbReference>
<feature type="compositionally biased region" description="Basic and acidic residues" evidence="12">
    <location>
        <begin position="879"/>
        <end position="899"/>
    </location>
</feature>
<feature type="region of interest" description="Disordered" evidence="12">
    <location>
        <begin position="879"/>
        <end position="909"/>
    </location>
</feature>
<evidence type="ECO:0000256" key="7">
    <source>
        <dbReference type="ARBA" id="ARBA00023273"/>
    </source>
</evidence>
<feature type="coiled-coil region" evidence="11">
    <location>
        <begin position="1276"/>
        <end position="1324"/>
    </location>
</feature>
<evidence type="ECO:0000256" key="8">
    <source>
        <dbReference type="ARBA" id="ARBA00023605"/>
    </source>
</evidence>
<evidence type="ECO:0000313" key="14">
    <source>
        <dbReference type="EnsemblProtists" id="EKX32284"/>
    </source>
</evidence>
<keyword evidence="15" id="KW-1185">Reference proteome</keyword>
<dbReference type="EMBL" id="JH993200">
    <property type="protein sequence ID" value="EKX32284.1"/>
    <property type="molecule type" value="Genomic_DNA"/>
</dbReference>
<name>L1I8T6_GUITC</name>
<dbReference type="SUPFAM" id="SSF50998">
    <property type="entry name" value="Quinoprotein alcohol dehydrogenase-like"/>
    <property type="match status" value="1"/>
</dbReference>
<keyword evidence="3 10" id="KW-0853">WD repeat</keyword>
<dbReference type="Pfam" id="PF25828">
    <property type="entry name" value="CC_Cfap43"/>
    <property type="match status" value="2"/>
</dbReference>
<evidence type="ECO:0000256" key="10">
    <source>
        <dbReference type="PROSITE-ProRule" id="PRU00221"/>
    </source>
</evidence>
<comment type="similarity">
    <text evidence="8">Belongs to the CFAP43 family.</text>
</comment>
<reference evidence="14" key="3">
    <citation type="submission" date="2015-06" db="UniProtKB">
        <authorList>
            <consortium name="EnsemblProtists"/>
        </authorList>
    </citation>
    <scope>IDENTIFICATION</scope>
</reference>
<evidence type="ECO:0000256" key="6">
    <source>
        <dbReference type="ARBA" id="ARBA00023212"/>
    </source>
</evidence>
<evidence type="ECO:0000256" key="4">
    <source>
        <dbReference type="ARBA" id="ARBA00022737"/>
    </source>
</evidence>
<dbReference type="PaxDb" id="55529-EKX32284"/>
<dbReference type="GO" id="GO:0005930">
    <property type="term" value="C:axoneme"/>
    <property type="evidence" value="ECO:0007669"/>
    <property type="project" value="UniProtKB-SubCell"/>
</dbReference>
<dbReference type="InterPro" id="IPR001680">
    <property type="entry name" value="WD40_rpt"/>
</dbReference>
<proteinExistence type="inferred from homology"/>
<reference evidence="15" key="2">
    <citation type="submission" date="2012-11" db="EMBL/GenBank/DDBJ databases">
        <authorList>
            <person name="Kuo A."/>
            <person name="Curtis B.A."/>
            <person name="Tanifuji G."/>
            <person name="Burki F."/>
            <person name="Gruber A."/>
            <person name="Irimia M."/>
            <person name="Maruyama S."/>
            <person name="Arias M.C."/>
            <person name="Ball S.G."/>
            <person name="Gile G.H."/>
            <person name="Hirakawa Y."/>
            <person name="Hopkins J.F."/>
            <person name="Rensing S.A."/>
            <person name="Schmutz J."/>
            <person name="Symeonidi A."/>
            <person name="Elias M."/>
            <person name="Eveleigh R.J."/>
            <person name="Herman E.K."/>
            <person name="Klute M.J."/>
            <person name="Nakayama T."/>
            <person name="Obornik M."/>
            <person name="Reyes-Prieto A."/>
            <person name="Armbrust E.V."/>
            <person name="Aves S.J."/>
            <person name="Beiko R.G."/>
            <person name="Coutinho P."/>
            <person name="Dacks J.B."/>
            <person name="Durnford D.G."/>
            <person name="Fast N.M."/>
            <person name="Green B.R."/>
            <person name="Grisdale C."/>
            <person name="Hempe F."/>
            <person name="Henrissat B."/>
            <person name="Hoppner M.P."/>
            <person name="Ishida K.-I."/>
            <person name="Kim E."/>
            <person name="Koreny L."/>
            <person name="Kroth P.G."/>
            <person name="Liu Y."/>
            <person name="Malik S.-B."/>
            <person name="Maier U.G."/>
            <person name="McRose D."/>
            <person name="Mock T."/>
            <person name="Neilson J.A."/>
            <person name="Onodera N.T."/>
            <person name="Poole A.M."/>
            <person name="Pritham E.J."/>
            <person name="Richards T.A."/>
            <person name="Rocap G."/>
            <person name="Roy S.W."/>
            <person name="Sarai C."/>
            <person name="Schaack S."/>
            <person name="Shirato S."/>
            <person name="Slamovits C.H."/>
            <person name="Spencer D.F."/>
            <person name="Suzuki S."/>
            <person name="Worden A.Z."/>
            <person name="Zauner S."/>
            <person name="Barry K."/>
            <person name="Bell C."/>
            <person name="Bharti A.K."/>
            <person name="Crow J.A."/>
            <person name="Grimwood J."/>
            <person name="Kramer R."/>
            <person name="Lindquist E."/>
            <person name="Lucas S."/>
            <person name="Salamov A."/>
            <person name="McFadden G.I."/>
            <person name="Lane C.E."/>
            <person name="Keeling P.J."/>
            <person name="Gray M.W."/>
            <person name="Grigoriev I.V."/>
            <person name="Archibald J.M."/>
        </authorList>
    </citation>
    <scope>NUCLEOTIDE SEQUENCE</scope>
    <source>
        <strain evidence="15">CCMP2712</strain>
    </source>
</reference>
<evidence type="ECO:0000256" key="5">
    <source>
        <dbReference type="ARBA" id="ARBA00023054"/>
    </source>
</evidence>
<dbReference type="Gene3D" id="2.130.10.10">
    <property type="entry name" value="YVTN repeat-like/Quinoprotein amine dehydrogenase"/>
    <property type="match status" value="3"/>
</dbReference>
<evidence type="ECO:0000256" key="11">
    <source>
        <dbReference type="SAM" id="Coils"/>
    </source>
</evidence>
<feature type="repeat" description="WD" evidence="10">
    <location>
        <begin position="350"/>
        <end position="383"/>
    </location>
</feature>
<dbReference type="InterPro" id="IPR015943">
    <property type="entry name" value="WD40/YVTN_repeat-like_dom_sf"/>
</dbReference>
<comment type="subcellular location">
    <subcellularLocation>
        <location evidence="1">Cytoplasm</location>
        <location evidence="1">Cytoskeleton</location>
        <location evidence="1">Cilium axoneme</location>
    </subcellularLocation>
</comment>
<evidence type="ECO:0000256" key="1">
    <source>
        <dbReference type="ARBA" id="ARBA00004430"/>
    </source>
</evidence>
<dbReference type="STRING" id="905079.L1I8T6"/>
<dbReference type="OMA" id="SYTEYHC"/>
<protein>
    <recommendedName>
        <fullName evidence="9">Cilia- and flagella-associated protein 43</fullName>
    </recommendedName>
</protein>
<evidence type="ECO:0000256" key="12">
    <source>
        <dbReference type="SAM" id="MobiDB-lite"/>
    </source>
</evidence>
<sequence length="1572" mass="175075">MAELPLNINACLGYSGSPLVYGGDGKYLSINGNIVSSFHVDLTRGEASRHFPCKGFGPDMLIAHPSFHFYAYSERGERAAVHVCSMEDGKEAVHMPNVGSIGLDCMSFSQDGESMATISSIPDHTVSIWNWGEDGVDLQVTGVSPQEFSSCHFNPKNSDQLALLGNGQLFLCNVVNSEQGALELEFLRFDPPNPDVEFAAFTWDASGRLFSTTSEGSLWQLDVSLYTLSGEPCFFTDNPWSSSSLLSFDRSLVVCTGDARVLWFDADSLSKLYEVRIPLSSSHSLVSACMCSDSQRGDIVLSSSDGSVFLLEMLSDLPQTFEMSEAEVKDADVVFGEMQRDKLHSLKRIMLSHVGRVVGLSFSPLLSHSLVSAGEDGKLIFWDCRKKCASAVQDVGRPLSCVEHHPSYSLLAIGDEGGSVQLLDVSAFPKMKSRAVFKLFHSKVVSLRFSDKGKSLAVMAEGSSHVYLLKVEESSAEVRGYVETGAASSARGNLLWVREEQLIVAAELDHLLRIENFSERSEEELQLAADLSTIRTEIACGQVARVGGKFAASSSRSKKVLLFELEGSWGSAGAEEVSSLPPAQPSLTFGAHDKVVLHIAGGGDAGLLASGGEGGKIVLRSGDDLLTVHALRAFSAWQGGCSSMCLSSPAGLLACASCNGTVLLLASSLLLEEDASGPPTRFTMGKKLYDLLGEEVEAGEVRTFEEVRLLSIQEMNNALNAVKKNEMRDRIRQIKAQLDFLLEKNSGAPELERIAREEIVIDAELRKRIIADGDARVEDTKRSISEENVSKEEERRRIKEVAWDSMETHGMKIHAFTTDVSVPNYPILKVEEERKRRIDRIRTMREIELKTLARQQQEFGASKSFVQFDSYSLSFDLKSREGGDKTGDKTGDKPSDPESLKSSAVLDNTDESWRAQQDDPLIYHRLNVTTRERKTAQIYMLESFITSVKTKFNALFDEFLKKKSATLGRMEEKQTRILEILKELKQPDAKEALGLHDEEQPNKLLEVSDREISAPKWVSPAEQKAKEEEARKQREASAGDANVERALNMMMGGTLAGVNAISKLEQVMTKPANLEVGENEELTEEQQQKLKEWEAQYKAFLAEQDAYAKSLEGEAKKLRSEIVEESKKFDDQLQELTDVKMRTEYKLIELELYKVKLIQAIAQEEDDILARQSLVLGLEELKYRHELAEKAVGEYLEEVQTFELRVDAVRQEGANLEKGLRKELQEHAADKETIDQAMKAFKKRGKLDDILQGFSADLIQRLDNLVAEARSQDEVVQEHVTQLENMQSELKRLEWAKTQIEESIAAAEEEMKKLLQRMAQAEYDLDLTVGMKQGQVEVEQSTFITDYSDAELVERSVMSMLNEAIKSRGGDKIAVLNEIKEFRKGIHLLQWDNQRLELQEEDCLQKTKDLQLLRVTKSLQRFIKGSSGESQTAKETSGLEKMIAYQSQIHQQRIEERSKAVEALDAQRGTTEQENAELDEDIFALESSVVERQRLCELQGSSAVGGGAAKANQKSALKMNLMVTHRRLLDLAKAQTREIELMREELVRLRARTFPSFAQLADNGRTMTGTFG</sequence>
<evidence type="ECO:0000256" key="3">
    <source>
        <dbReference type="ARBA" id="ARBA00022574"/>
    </source>
</evidence>
<dbReference type="InterPro" id="IPR011047">
    <property type="entry name" value="Quinoprotein_ADH-like_sf"/>
</dbReference>
<keyword evidence="7" id="KW-0966">Cell projection</keyword>
<dbReference type="OrthoDB" id="64353at2759"/>
<organism evidence="13">
    <name type="scientific">Guillardia theta (strain CCMP2712)</name>
    <name type="common">Cryptophyte</name>
    <dbReference type="NCBI Taxonomy" id="905079"/>
    <lineage>
        <taxon>Eukaryota</taxon>
        <taxon>Cryptophyceae</taxon>
        <taxon>Pyrenomonadales</taxon>
        <taxon>Geminigeraceae</taxon>
        <taxon>Guillardia</taxon>
    </lineage>
</organism>
<keyword evidence="5 11" id="KW-0175">Coiled coil</keyword>
<dbReference type="HOGENOM" id="CLU_000937_1_0_1"/>
<evidence type="ECO:0000256" key="9">
    <source>
        <dbReference type="ARBA" id="ARBA00023662"/>
    </source>
</evidence>
<reference evidence="13 15" key="1">
    <citation type="journal article" date="2012" name="Nature">
        <title>Algal genomes reveal evolutionary mosaicism and the fate of nucleomorphs.</title>
        <authorList>
            <consortium name="DOE Joint Genome Institute"/>
            <person name="Curtis B.A."/>
            <person name="Tanifuji G."/>
            <person name="Burki F."/>
            <person name="Gruber A."/>
            <person name="Irimia M."/>
            <person name="Maruyama S."/>
            <person name="Arias M.C."/>
            <person name="Ball S.G."/>
            <person name="Gile G.H."/>
            <person name="Hirakawa Y."/>
            <person name="Hopkins J.F."/>
            <person name="Kuo A."/>
            <person name="Rensing S.A."/>
            <person name="Schmutz J."/>
            <person name="Symeonidi A."/>
            <person name="Elias M."/>
            <person name="Eveleigh R.J."/>
            <person name="Herman E.K."/>
            <person name="Klute M.J."/>
            <person name="Nakayama T."/>
            <person name="Obornik M."/>
            <person name="Reyes-Prieto A."/>
            <person name="Armbrust E.V."/>
            <person name="Aves S.J."/>
            <person name="Beiko R.G."/>
            <person name="Coutinho P."/>
            <person name="Dacks J.B."/>
            <person name="Durnford D.G."/>
            <person name="Fast N.M."/>
            <person name="Green B.R."/>
            <person name="Grisdale C.J."/>
            <person name="Hempel F."/>
            <person name="Henrissat B."/>
            <person name="Hoppner M.P."/>
            <person name="Ishida K."/>
            <person name="Kim E."/>
            <person name="Koreny L."/>
            <person name="Kroth P.G."/>
            <person name="Liu Y."/>
            <person name="Malik S.B."/>
            <person name="Maier U.G."/>
            <person name="McRose D."/>
            <person name="Mock T."/>
            <person name="Neilson J.A."/>
            <person name="Onodera N.T."/>
            <person name="Poole A.M."/>
            <person name="Pritham E.J."/>
            <person name="Richards T.A."/>
            <person name="Rocap G."/>
            <person name="Roy S.W."/>
            <person name="Sarai C."/>
            <person name="Schaack S."/>
            <person name="Shirato S."/>
            <person name="Slamovits C.H."/>
            <person name="Spencer D.F."/>
            <person name="Suzuki S."/>
            <person name="Worden A.Z."/>
            <person name="Zauner S."/>
            <person name="Barry K."/>
            <person name="Bell C."/>
            <person name="Bharti A.K."/>
            <person name="Crow J.A."/>
            <person name="Grimwood J."/>
            <person name="Kramer R."/>
            <person name="Lindquist E."/>
            <person name="Lucas S."/>
            <person name="Salamov A."/>
            <person name="McFadden G.I."/>
            <person name="Lane C.E."/>
            <person name="Keeling P.J."/>
            <person name="Gray M.W."/>
            <person name="Grigoriev I.V."/>
            <person name="Archibald J.M."/>
        </authorList>
    </citation>
    <scope>NUCLEOTIDE SEQUENCE</scope>
    <source>
        <strain evidence="13 15">CCMP2712</strain>
    </source>
</reference>
<gene>
    <name evidence="13" type="ORF">GUITHDRAFT_166739</name>
</gene>
<evidence type="ECO:0000256" key="2">
    <source>
        <dbReference type="ARBA" id="ARBA00022490"/>
    </source>
</evidence>
<dbReference type="PROSITE" id="PS50082">
    <property type="entry name" value="WD_REPEATS_2"/>
    <property type="match status" value="1"/>
</dbReference>
<dbReference type="PANTHER" id="PTHR14885">
    <property type="entry name" value="CILIA- AND FLAGELLA-ASSOCIATED PROTEIN 43-RELATED"/>
    <property type="match status" value="1"/>
</dbReference>
<accession>L1I8T6</accession>
<keyword evidence="4" id="KW-0677">Repeat</keyword>
<dbReference type="PROSITE" id="PS50294">
    <property type="entry name" value="WD_REPEATS_REGION"/>
    <property type="match status" value="1"/>
</dbReference>
<feature type="coiled-coil region" evidence="11">
    <location>
        <begin position="1525"/>
        <end position="1552"/>
    </location>
</feature>
<feature type="coiled-coil region" evidence="11">
    <location>
        <begin position="1076"/>
        <end position="1135"/>
    </location>
</feature>
<keyword evidence="6" id="KW-0206">Cytoskeleton</keyword>
<dbReference type="EnsemblProtists" id="EKX32284">
    <property type="protein sequence ID" value="EKX32284"/>
    <property type="gene ID" value="GUITHDRAFT_166739"/>
</dbReference>